<keyword evidence="2" id="KW-0223">Dioxygenase</keyword>
<dbReference type="EMBL" id="RXIC02000023">
    <property type="protein sequence ID" value="KAB1214323.1"/>
    <property type="molecule type" value="Genomic_DNA"/>
</dbReference>
<protein>
    <submittedName>
        <fullName evidence="2">Putative 2-oxoglutarate-dependent dioxygenase AOP1.2</fullName>
    </submittedName>
</protein>
<dbReference type="InterPro" id="IPR050231">
    <property type="entry name" value="Iron_ascorbate_oxido_reductase"/>
</dbReference>
<dbReference type="Pfam" id="PF03171">
    <property type="entry name" value="2OG-FeII_Oxy"/>
    <property type="match status" value="1"/>
</dbReference>
<dbReference type="InterPro" id="IPR044861">
    <property type="entry name" value="IPNS-like_FE2OG_OXY"/>
</dbReference>
<accession>A0A6A1VNN7</accession>
<dbReference type="PANTHER" id="PTHR47990">
    <property type="entry name" value="2-OXOGLUTARATE (2OG) AND FE(II)-DEPENDENT OXYGENASE SUPERFAMILY PROTEIN-RELATED"/>
    <property type="match status" value="1"/>
</dbReference>
<dbReference type="GO" id="GO:0051213">
    <property type="term" value="F:dioxygenase activity"/>
    <property type="evidence" value="ECO:0007669"/>
    <property type="project" value="UniProtKB-KW"/>
</dbReference>
<dbReference type="Proteomes" id="UP000516437">
    <property type="component" value="Chromosome 5"/>
</dbReference>
<dbReference type="InterPro" id="IPR027443">
    <property type="entry name" value="IPNS-like_sf"/>
</dbReference>
<feature type="domain" description="Isopenicillin N synthase-like Fe(2+) 2OG dioxygenase" evidence="1">
    <location>
        <begin position="66"/>
        <end position="155"/>
    </location>
</feature>
<evidence type="ECO:0000313" key="2">
    <source>
        <dbReference type="EMBL" id="KAB1214323.1"/>
    </source>
</evidence>
<evidence type="ECO:0000259" key="1">
    <source>
        <dbReference type="Pfam" id="PF03171"/>
    </source>
</evidence>
<name>A0A6A1VNN7_9ROSI</name>
<reference evidence="2 3" key="1">
    <citation type="journal article" date="2019" name="Plant Biotechnol. J.">
        <title>The red bayberry genome and genetic basis of sex determination.</title>
        <authorList>
            <person name="Jia H.M."/>
            <person name="Jia H.J."/>
            <person name="Cai Q.L."/>
            <person name="Wang Y."/>
            <person name="Zhao H.B."/>
            <person name="Yang W.F."/>
            <person name="Wang G.Y."/>
            <person name="Li Y.H."/>
            <person name="Zhan D.L."/>
            <person name="Shen Y.T."/>
            <person name="Niu Q.F."/>
            <person name="Chang L."/>
            <person name="Qiu J."/>
            <person name="Zhao L."/>
            <person name="Xie H.B."/>
            <person name="Fu W.Y."/>
            <person name="Jin J."/>
            <person name="Li X.W."/>
            <person name="Jiao Y."/>
            <person name="Zhou C.C."/>
            <person name="Tu T."/>
            <person name="Chai C.Y."/>
            <person name="Gao J.L."/>
            <person name="Fan L.J."/>
            <person name="van de Weg E."/>
            <person name="Wang J.Y."/>
            <person name="Gao Z.S."/>
        </authorList>
    </citation>
    <scope>NUCLEOTIDE SEQUENCE [LARGE SCALE GENOMIC DNA]</scope>
    <source>
        <tissue evidence="2">Leaves</tissue>
    </source>
</reference>
<dbReference type="Gene3D" id="2.60.120.330">
    <property type="entry name" value="B-lactam Antibiotic, Isopenicillin N Synthase, Chain"/>
    <property type="match status" value="1"/>
</dbReference>
<keyword evidence="3" id="KW-1185">Reference proteome</keyword>
<keyword evidence="2" id="KW-0560">Oxidoreductase</keyword>
<gene>
    <name evidence="2" type="ORF">CJ030_MR5G000466</name>
</gene>
<dbReference type="SUPFAM" id="SSF51197">
    <property type="entry name" value="Clavaminate synthase-like"/>
    <property type="match status" value="1"/>
</dbReference>
<comment type="caution">
    <text evidence="2">The sequence shown here is derived from an EMBL/GenBank/DDBJ whole genome shotgun (WGS) entry which is preliminary data.</text>
</comment>
<dbReference type="OrthoDB" id="288590at2759"/>
<organism evidence="2 3">
    <name type="scientific">Morella rubra</name>
    <name type="common">Chinese bayberry</name>
    <dbReference type="NCBI Taxonomy" id="262757"/>
    <lineage>
        <taxon>Eukaryota</taxon>
        <taxon>Viridiplantae</taxon>
        <taxon>Streptophyta</taxon>
        <taxon>Embryophyta</taxon>
        <taxon>Tracheophyta</taxon>
        <taxon>Spermatophyta</taxon>
        <taxon>Magnoliopsida</taxon>
        <taxon>eudicotyledons</taxon>
        <taxon>Gunneridae</taxon>
        <taxon>Pentapetalae</taxon>
        <taxon>rosids</taxon>
        <taxon>fabids</taxon>
        <taxon>Fagales</taxon>
        <taxon>Myricaceae</taxon>
        <taxon>Morella</taxon>
    </lineage>
</organism>
<evidence type="ECO:0000313" key="3">
    <source>
        <dbReference type="Proteomes" id="UP000516437"/>
    </source>
</evidence>
<proteinExistence type="predicted"/>
<sequence>MHDNGFASSNAFPFDVLLRESADSYARLMMELDKTVTRMVFENYGVEKLYDSHMELTTRTLAFLKYKEPQKTGTNAGLKNHTDKHFTSILHQNRIRGLEIKTKDDWIVYDPSPTSFIFLAADALQAWSNDRIQACIHRVMLSEEQTVRYSLGLFAFNDGIIQVPEELVDDEHPLLYKPFNILDYVKAQVLQLQLQFLQVLVIVLEKGNYFVPEDYSSLEGPSMDELYESGGLFSTVDGKNLIFAG</sequence>
<dbReference type="AlphaFoldDB" id="A0A6A1VNN7"/>